<sequence length="384" mass="42016">MRNYERAQAAATRASIAEQKAAEREAARLLAEARLAEVEELNANLAAQYSDIDGILASTLEVDDYVDLATLKITTVDHPPFEPGVLAVETQAVPTPQRWYPPVWNEPMPPAGMGAAFGGRKRYEKTVAEARAAFEATYAEWWRADQALQAAYQGELAHRDELEQARKRKLAEAEAKYRDECEARNAQAAARNAELDTLINGLAFDVESAIDEYVGIVLANSVYPEIFPVEHDHAFALHGRELTLTVTVPEPSKMPTVKEYKYIKAHNEIAATLLSAREQKSRFADAVYQVAVRTLHEVFEADRAGKIHSISLTVGVETIDPGTGLLGTIPLVVVAAEREAFTKFDLSNVVPKATLEHLGAALSKSPFDLTPADTAPGVRAIRSA</sequence>
<keyword evidence="3" id="KW-1185">Reference proteome</keyword>
<dbReference type="eggNOG" id="COG1715">
    <property type="taxonomic scope" value="Bacteria"/>
</dbReference>
<dbReference type="InParanoid" id="C7QK26"/>
<protein>
    <recommendedName>
        <fullName evidence="4">Restriction system protein</fullName>
    </recommendedName>
</protein>
<feature type="coiled-coil region" evidence="1">
    <location>
        <begin position="19"/>
        <end position="48"/>
    </location>
</feature>
<dbReference type="STRING" id="479433.Caci_6246"/>
<reference evidence="2 3" key="1">
    <citation type="journal article" date="2009" name="Stand. Genomic Sci.">
        <title>Complete genome sequence of Catenulispora acidiphila type strain (ID 139908).</title>
        <authorList>
            <person name="Copeland A."/>
            <person name="Lapidus A."/>
            <person name="Glavina Del Rio T."/>
            <person name="Nolan M."/>
            <person name="Lucas S."/>
            <person name="Chen F."/>
            <person name="Tice H."/>
            <person name="Cheng J.F."/>
            <person name="Bruce D."/>
            <person name="Goodwin L."/>
            <person name="Pitluck S."/>
            <person name="Mikhailova N."/>
            <person name="Pati A."/>
            <person name="Ivanova N."/>
            <person name="Mavromatis K."/>
            <person name="Chen A."/>
            <person name="Palaniappan K."/>
            <person name="Chain P."/>
            <person name="Land M."/>
            <person name="Hauser L."/>
            <person name="Chang Y.J."/>
            <person name="Jeffries C.D."/>
            <person name="Chertkov O."/>
            <person name="Brettin T."/>
            <person name="Detter J.C."/>
            <person name="Han C."/>
            <person name="Ali Z."/>
            <person name="Tindall B.J."/>
            <person name="Goker M."/>
            <person name="Bristow J."/>
            <person name="Eisen J.A."/>
            <person name="Markowitz V."/>
            <person name="Hugenholtz P."/>
            <person name="Kyrpides N.C."/>
            <person name="Klenk H.P."/>
        </authorList>
    </citation>
    <scope>NUCLEOTIDE SEQUENCE [LARGE SCALE GENOMIC DNA]</scope>
    <source>
        <strain evidence="3">DSM 44928 / JCM 14897 / NBRC 102108 / NRRL B-24433 / ID139908</strain>
    </source>
</reference>
<gene>
    <name evidence="2" type="ordered locus">Caci_6246</name>
</gene>
<dbReference type="EMBL" id="CP001700">
    <property type="protein sequence ID" value="ACU75100.1"/>
    <property type="molecule type" value="Genomic_DNA"/>
</dbReference>
<name>C7QK26_CATAD</name>
<evidence type="ECO:0000256" key="1">
    <source>
        <dbReference type="SAM" id="Coils"/>
    </source>
</evidence>
<keyword evidence="1" id="KW-0175">Coiled coil</keyword>
<accession>C7QK26</accession>
<dbReference type="KEGG" id="cai:Caci_6246"/>
<dbReference type="REBASE" id="21694">
    <property type="entry name" value="CacDMrr2P"/>
</dbReference>
<evidence type="ECO:0000313" key="2">
    <source>
        <dbReference type="EMBL" id="ACU75100.1"/>
    </source>
</evidence>
<dbReference type="Proteomes" id="UP000000851">
    <property type="component" value="Chromosome"/>
</dbReference>
<dbReference type="HOGENOM" id="CLU_786888_0_0_11"/>
<organism evidence="2 3">
    <name type="scientific">Catenulispora acidiphila (strain DSM 44928 / JCM 14897 / NBRC 102108 / NRRL B-24433 / ID139908)</name>
    <dbReference type="NCBI Taxonomy" id="479433"/>
    <lineage>
        <taxon>Bacteria</taxon>
        <taxon>Bacillati</taxon>
        <taxon>Actinomycetota</taxon>
        <taxon>Actinomycetes</taxon>
        <taxon>Catenulisporales</taxon>
        <taxon>Catenulisporaceae</taxon>
        <taxon>Catenulispora</taxon>
    </lineage>
</organism>
<proteinExistence type="predicted"/>
<evidence type="ECO:0000313" key="3">
    <source>
        <dbReference type="Proteomes" id="UP000000851"/>
    </source>
</evidence>
<dbReference type="AlphaFoldDB" id="C7QK26"/>
<evidence type="ECO:0008006" key="4">
    <source>
        <dbReference type="Google" id="ProtNLM"/>
    </source>
</evidence>